<sequence length="47" mass="5527">MDKTVVFDVDGTLVDTNYHHTIAWFRAFQKQGVAVPWTFGKRLRDRC</sequence>
<comment type="caution">
    <text evidence="1">The sequence shown here is derived from an EMBL/GenBank/DDBJ whole genome shotgun (WGS) entry which is preliminary data.</text>
</comment>
<evidence type="ECO:0008006" key="3">
    <source>
        <dbReference type="Google" id="ProtNLM"/>
    </source>
</evidence>
<dbReference type="InterPro" id="IPR023198">
    <property type="entry name" value="PGP-like_dom2"/>
</dbReference>
<dbReference type="Gene3D" id="3.40.50.1000">
    <property type="entry name" value="HAD superfamily/HAD-like"/>
    <property type="match status" value="1"/>
</dbReference>
<dbReference type="SUPFAM" id="SSF56784">
    <property type="entry name" value="HAD-like"/>
    <property type="match status" value="1"/>
</dbReference>
<gene>
    <name evidence="1" type="ORF">ACFQ1S_42220</name>
</gene>
<protein>
    <recommendedName>
        <fullName evidence="3">HAD family phosphatase</fullName>
    </recommendedName>
</protein>
<name>A0ABW3MQG2_9PSEU</name>
<accession>A0ABW3MQG2</accession>
<proteinExistence type="predicted"/>
<dbReference type="Gene3D" id="1.10.150.240">
    <property type="entry name" value="Putative phosphatase, domain 2"/>
    <property type="match status" value="1"/>
</dbReference>
<dbReference type="InterPro" id="IPR023214">
    <property type="entry name" value="HAD_sf"/>
</dbReference>
<dbReference type="InterPro" id="IPR036412">
    <property type="entry name" value="HAD-like_sf"/>
</dbReference>
<evidence type="ECO:0000313" key="2">
    <source>
        <dbReference type="Proteomes" id="UP001597045"/>
    </source>
</evidence>
<reference evidence="2" key="1">
    <citation type="journal article" date="2019" name="Int. J. Syst. Evol. Microbiol.">
        <title>The Global Catalogue of Microorganisms (GCM) 10K type strain sequencing project: providing services to taxonomists for standard genome sequencing and annotation.</title>
        <authorList>
            <consortium name="The Broad Institute Genomics Platform"/>
            <consortium name="The Broad Institute Genome Sequencing Center for Infectious Disease"/>
            <person name="Wu L."/>
            <person name="Ma J."/>
        </authorList>
    </citation>
    <scope>NUCLEOTIDE SEQUENCE [LARGE SCALE GENOMIC DNA]</scope>
    <source>
        <strain evidence="2">JCM 31486</strain>
    </source>
</reference>
<keyword evidence="2" id="KW-1185">Reference proteome</keyword>
<organism evidence="1 2">
    <name type="scientific">Kibdelosporangium lantanae</name>
    <dbReference type="NCBI Taxonomy" id="1497396"/>
    <lineage>
        <taxon>Bacteria</taxon>
        <taxon>Bacillati</taxon>
        <taxon>Actinomycetota</taxon>
        <taxon>Actinomycetes</taxon>
        <taxon>Pseudonocardiales</taxon>
        <taxon>Pseudonocardiaceae</taxon>
        <taxon>Kibdelosporangium</taxon>
    </lineage>
</organism>
<dbReference type="Proteomes" id="UP001597045">
    <property type="component" value="Unassembled WGS sequence"/>
</dbReference>
<dbReference type="EMBL" id="JBHTIS010003807">
    <property type="protein sequence ID" value="MFD1051710.1"/>
    <property type="molecule type" value="Genomic_DNA"/>
</dbReference>
<evidence type="ECO:0000313" key="1">
    <source>
        <dbReference type="EMBL" id="MFD1051710.1"/>
    </source>
</evidence>